<sequence>MDIVCCLHHNSPWRDHLFPQCNRNVKSYVRDVSKECCDLTLRVVLGTTLPKLRIRLESIKKGAACVEVFPAQLASA</sequence>
<dbReference type="InParanoid" id="D7T2C0"/>
<proteinExistence type="predicted"/>
<dbReference type="AlphaFoldDB" id="D7T2C0"/>
<reference evidence="2" key="1">
    <citation type="journal article" date="2007" name="Nature">
        <title>The grapevine genome sequence suggests ancestral hexaploidization in major angiosperm phyla.</title>
        <authorList>
            <consortium name="The French-Italian Public Consortium for Grapevine Genome Characterization."/>
            <person name="Jaillon O."/>
            <person name="Aury J.-M."/>
            <person name="Noel B."/>
            <person name="Policriti A."/>
            <person name="Clepet C."/>
            <person name="Casagrande A."/>
            <person name="Choisne N."/>
            <person name="Aubourg S."/>
            <person name="Vitulo N."/>
            <person name="Jubin C."/>
            <person name="Vezzi A."/>
            <person name="Legeai F."/>
            <person name="Hugueney P."/>
            <person name="Dasilva C."/>
            <person name="Horner D."/>
            <person name="Mica E."/>
            <person name="Jublot D."/>
            <person name="Poulain J."/>
            <person name="Bruyere C."/>
            <person name="Billault A."/>
            <person name="Segurens B."/>
            <person name="Gouyvenoux M."/>
            <person name="Ugarte E."/>
            <person name="Cattonaro F."/>
            <person name="Anthouard V."/>
            <person name="Vico V."/>
            <person name="Del Fabbro C."/>
            <person name="Alaux M."/>
            <person name="Di Gaspero G."/>
            <person name="Dumas V."/>
            <person name="Felice N."/>
            <person name="Paillard S."/>
            <person name="Juman I."/>
            <person name="Moroldo M."/>
            <person name="Scalabrin S."/>
            <person name="Canaguier A."/>
            <person name="Le Clainche I."/>
            <person name="Malacrida G."/>
            <person name="Durand E."/>
            <person name="Pesole G."/>
            <person name="Laucou V."/>
            <person name="Chatelet P."/>
            <person name="Merdinoglu D."/>
            <person name="Delledonne M."/>
            <person name="Pezzotti M."/>
            <person name="Lecharny A."/>
            <person name="Scarpelli C."/>
            <person name="Artiguenave F."/>
            <person name="Pe M.E."/>
            <person name="Valle G."/>
            <person name="Morgante M."/>
            <person name="Caboche M."/>
            <person name="Adam-Blondon A.-F."/>
            <person name="Weissenbach J."/>
            <person name="Quetier F."/>
            <person name="Wincker P."/>
        </authorList>
    </citation>
    <scope>NUCLEOTIDE SEQUENCE [LARGE SCALE GENOMIC DNA]</scope>
    <source>
        <strain evidence="2">cv. Pinot noir / PN40024</strain>
    </source>
</reference>
<keyword evidence="2" id="KW-1185">Reference proteome</keyword>
<evidence type="ECO:0000313" key="2">
    <source>
        <dbReference type="Proteomes" id="UP000009183"/>
    </source>
</evidence>
<protein>
    <submittedName>
        <fullName evidence="1">Uncharacterized protein</fullName>
    </submittedName>
</protein>
<organism evidence="1 2">
    <name type="scientific">Vitis vinifera</name>
    <name type="common">Grape</name>
    <dbReference type="NCBI Taxonomy" id="29760"/>
    <lineage>
        <taxon>Eukaryota</taxon>
        <taxon>Viridiplantae</taxon>
        <taxon>Streptophyta</taxon>
        <taxon>Embryophyta</taxon>
        <taxon>Tracheophyta</taxon>
        <taxon>Spermatophyta</taxon>
        <taxon>Magnoliopsida</taxon>
        <taxon>eudicotyledons</taxon>
        <taxon>Gunneridae</taxon>
        <taxon>Pentapetalae</taxon>
        <taxon>rosids</taxon>
        <taxon>Vitales</taxon>
        <taxon>Vitaceae</taxon>
        <taxon>Viteae</taxon>
        <taxon>Vitis</taxon>
    </lineage>
</organism>
<dbReference type="HOGENOM" id="CLU_2659581_0_0_1"/>
<evidence type="ECO:0000313" key="1">
    <source>
        <dbReference type="EMBL" id="CBI24651.3"/>
    </source>
</evidence>
<dbReference type="EMBL" id="FN595507">
    <property type="protein sequence ID" value="CBI24651.3"/>
    <property type="molecule type" value="Genomic_DNA"/>
</dbReference>
<dbReference type="PaxDb" id="29760-VIT_05s0094g00230.t01"/>
<dbReference type="Proteomes" id="UP000009183">
    <property type="component" value="Chromosome 5"/>
</dbReference>
<gene>
    <name evidence="1" type="ordered locus">VIT_05s0094g00230</name>
</gene>
<name>D7T2C0_VITVI</name>
<accession>D7T2C0</accession>